<evidence type="ECO:0000256" key="15">
    <source>
        <dbReference type="ARBA" id="ARBA00026213"/>
    </source>
</evidence>
<feature type="signal peptide" evidence="18">
    <location>
        <begin position="1"/>
        <end position="20"/>
    </location>
</feature>
<dbReference type="RefSeq" id="XP_007732565.1">
    <property type="nucleotide sequence ID" value="XM_007734375.1"/>
</dbReference>
<comment type="cofactor">
    <cofactor evidence="1">
        <name>Zn(2+)</name>
        <dbReference type="ChEBI" id="CHEBI:29105"/>
    </cofactor>
</comment>
<dbReference type="GO" id="GO:0005576">
    <property type="term" value="C:extracellular region"/>
    <property type="evidence" value="ECO:0007669"/>
    <property type="project" value="UniProtKB-SubCell"/>
</dbReference>
<dbReference type="SUPFAM" id="SSF53187">
    <property type="entry name" value="Zn-dependent exopeptidases"/>
    <property type="match status" value="1"/>
</dbReference>
<evidence type="ECO:0000256" key="3">
    <source>
        <dbReference type="ARBA" id="ARBA00004613"/>
    </source>
</evidence>
<dbReference type="GO" id="GO:0005773">
    <property type="term" value="C:vacuole"/>
    <property type="evidence" value="ECO:0007669"/>
    <property type="project" value="UniProtKB-SubCell"/>
</dbReference>
<dbReference type="Gene3D" id="3.40.630.10">
    <property type="entry name" value="Zn peptidases"/>
    <property type="match status" value="1"/>
</dbReference>
<keyword evidence="11" id="KW-0325">Glycoprotein</keyword>
<dbReference type="EMBL" id="AMGY01000003">
    <property type="protein sequence ID" value="EXJ87286.1"/>
    <property type="molecule type" value="Genomic_DNA"/>
</dbReference>
<evidence type="ECO:0000256" key="12">
    <source>
        <dbReference type="ARBA" id="ARBA00023316"/>
    </source>
</evidence>
<feature type="compositionally biased region" description="Basic and acidic residues" evidence="17">
    <location>
        <begin position="546"/>
        <end position="561"/>
    </location>
</feature>
<keyword evidence="10" id="KW-1015">Disulfide bond</keyword>
<dbReference type="SUPFAM" id="SSF54897">
    <property type="entry name" value="Protease propeptides/inhibitors"/>
    <property type="match status" value="1"/>
</dbReference>
<dbReference type="Pfam" id="PF00246">
    <property type="entry name" value="Peptidase_M14"/>
    <property type="match status" value="1"/>
</dbReference>
<comment type="similarity">
    <text evidence="4 16">Belongs to the peptidase M14 family.</text>
</comment>
<keyword evidence="21" id="KW-1185">Reference proteome</keyword>
<proteinExistence type="inferred from homology"/>
<evidence type="ECO:0000256" key="5">
    <source>
        <dbReference type="ARBA" id="ARBA00022525"/>
    </source>
</evidence>
<keyword evidence="5" id="KW-0964">Secreted</keyword>
<comment type="caution">
    <text evidence="20">The sequence shown here is derived from an EMBL/GenBank/DDBJ whole genome shotgun (WGS) entry which is preliminary data.</text>
</comment>
<evidence type="ECO:0000256" key="1">
    <source>
        <dbReference type="ARBA" id="ARBA00001947"/>
    </source>
</evidence>
<evidence type="ECO:0000256" key="4">
    <source>
        <dbReference type="ARBA" id="ARBA00005988"/>
    </source>
</evidence>
<dbReference type="PROSITE" id="PS52035">
    <property type="entry name" value="PEPTIDASE_M14"/>
    <property type="match status" value="1"/>
</dbReference>
<feature type="region of interest" description="Disordered" evidence="17">
    <location>
        <begin position="545"/>
        <end position="583"/>
    </location>
</feature>
<dbReference type="AlphaFoldDB" id="W9YDE6"/>
<evidence type="ECO:0000256" key="16">
    <source>
        <dbReference type="PROSITE-ProRule" id="PRU01379"/>
    </source>
</evidence>
<keyword evidence="8 18" id="KW-0732">Signal</keyword>
<evidence type="ECO:0000256" key="11">
    <source>
        <dbReference type="ARBA" id="ARBA00023180"/>
    </source>
</evidence>
<dbReference type="Proteomes" id="UP000019478">
    <property type="component" value="Unassembled WGS sequence"/>
</dbReference>
<feature type="chain" id="PRO_5004932705" description="Inactive metallocarboxypeptidase ECM14" evidence="18">
    <location>
        <begin position="21"/>
        <end position="583"/>
    </location>
</feature>
<evidence type="ECO:0000313" key="21">
    <source>
        <dbReference type="Proteomes" id="UP000019478"/>
    </source>
</evidence>
<feature type="compositionally biased region" description="Acidic residues" evidence="17">
    <location>
        <begin position="564"/>
        <end position="574"/>
    </location>
</feature>
<protein>
    <recommendedName>
        <fullName evidence="14">Inactive metallocarboxypeptidase ECM14</fullName>
    </recommendedName>
    <alternativeName>
        <fullName evidence="15">Inactive metallocarboxypeptidase ecm14</fullName>
    </alternativeName>
</protein>
<comment type="subcellular location">
    <subcellularLocation>
        <location evidence="3">Secreted</location>
    </subcellularLocation>
    <subcellularLocation>
        <location evidence="2">Vacuole</location>
    </subcellularLocation>
</comment>
<comment type="caution">
    <text evidence="16">Lacks conserved residue(s) required for the propagation of feature annotation.</text>
</comment>
<dbReference type="HOGENOM" id="CLU_019326_1_0_1"/>
<dbReference type="InterPro" id="IPR000834">
    <property type="entry name" value="Peptidase_M14"/>
</dbReference>
<sequence>MAHSLRNILVLSIAIPIALSIPTTDSSPTSLRPKAIYPLTERPAGPLRRLRDALIKRIWSIPDTPVHRLSSTPPPSHAPENFRARYGGDVVLRFQVNTEDEAKALSEATDILYLDIWESTNEWVDIRIAKDVVPSFIGLLPASLRDSYTPLMHDLARAVYDTYPDLPSTEGSPLISGLTTPHDWPTGRGTPEDLFFQDYQPLSVLYPWLRLISSLFPSHASLTSLGLSTEGRDIPALRVGARPDDVPNHPDGSRQTLLIVGGTHAREWISVSTTAYIAYNLVAQYGHPQFPYVTKLLDHFDVVFVPVLNPDGYEYTWTTDRLWRKNRQSTSLSFCPGIDLGRSFPFGWDGFDDTDNPCSDSYAGPASLAATEAQVLSEWARNETDYNNVTFVSFLDLHSYSQQVLYPYSYSCQAPPSLEDLEEVAFGLAKSFRLTNGHYYGVESACEGGISFQDQRKKTRMQAESQGGSALDFFYHDLSVKLSFQIKLRDTGNYGFLLPKSNIVPTGEEAYEAVMGLGRWLLGNHGIESIDDSDSIWGTEASITPLHDKGFSQQREQEKSPLNEYDDEFDDESEFELRRRRRR</sequence>
<dbReference type="eggNOG" id="KOG2650">
    <property type="taxonomic scope" value="Eukaryota"/>
</dbReference>
<evidence type="ECO:0000256" key="10">
    <source>
        <dbReference type="ARBA" id="ARBA00023157"/>
    </source>
</evidence>
<keyword evidence="7" id="KW-0479">Metal-binding</keyword>
<dbReference type="GO" id="GO:0071555">
    <property type="term" value="P:cell wall organization"/>
    <property type="evidence" value="ECO:0007669"/>
    <property type="project" value="UniProtKB-KW"/>
</dbReference>
<dbReference type="STRING" id="1182542.W9YDE6"/>
<dbReference type="GO" id="GO:0004181">
    <property type="term" value="F:metallocarboxypeptidase activity"/>
    <property type="evidence" value="ECO:0007669"/>
    <property type="project" value="InterPro"/>
</dbReference>
<name>W9YDE6_9EURO</name>
<dbReference type="SMART" id="SM00631">
    <property type="entry name" value="Zn_pept"/>
    <property type="match status" value="1"/>
</dbReference>
<evidence type="ECO:0000313" key="20">
    <source>
        <dbReference type="EMBL" id="EXJ87286.1"/>
    </source>
</evidence>
<reference evidence="20 21" key="1">
    <citation type="submission" date="2013-03" db="EMBL/GenBank/DDBJ databases">
        <title>The Genome Sequence of Capronia epimyces CBS 606.96.</title>
        <authorList>
            <consortium name="The Broad Institute Genomics Platform"/>
            <person name="Cuomo C."/>
            <person name="de Hoog S."/>
            <person name="Gorbushina A."/>
            <person name="Walker B."/>
            <person name="Young S.K."/>
            <person name="Zeng Q."/>
            <person name="Gargeya S."/>
            <person name="Fitzgerald M."/>
            <person name="Haas B."/>
            <person name="Abouelleil A."/>
            <person name="Allen A.W."/>
            <person name="Alvarado L."/>
            <person name="Arachchi H.M."/>
            <person name="Berlin A.M."/>
            <person name="Chapman S.B."/>
            <person name="Gainer-Dewar J."/>
            <person name="Goldberg J."/>
            <person name="Griggs A."/>
            <person name="Gujja S."/>
            <person name="Hansen M."/>
            <person name="Howarth C."/>
            <person name="Imamovic A."/>
            <person name="Ireland A."/>
            <person name="Larimer J."/>
            <person name="McCowan C."/>
            <person name="Murphy C."/>
            <person name="Pearson M."/>
            <person name="Poon T.W."/>
            <person name="Priest M."/>
            <person name="Roberts A."/>
            <person name="Saif S."/>
            <person name="Shea T."/>
            <person name="Sisk P."/>
            <person name="Sykes S."/>
            <person name="Wortman J."/>
            <person name="Nusbaum C."/>
            <person name="Birren B."/>
        </authorList>
    </citation>
    <scope>NUCLEOTIDE SEQUENCE [LARGE SCALE GENOMIC DNA]</scope>
    <source>
        <strain evidence="20 21">CBS 606.96</strain>
    </source>
</reference>
<dbReference type="PRINTS" id="PR00765">
    <property type="entry name" value="CRBOXYPTASEA"/>
</dbReference>
<dbReference type="PANTHER" id="PTHR11705">
    <property type="entry name" value="PROTEASE FAMILY M14 CARBOXYPEPTIDASE A,B"/>
    <property type="match status" value="1"/>
</dbReference>
<accession>W9YDE6</accession>
<evidence type="ECO:0000256" key="14">
    <source>
        <dbReference type="ARBA" id="ARBA00026187"/>
    </source>
</evidence>
<dbReference type="PANTHER" id="PTHR11705:SF147">
    <property type="entry name" value="INACTIVE METALLOCARBOXYPEPTIDASE ECM14"/>
    <property type="match status" value="1"/>
</dbReference>
<comment type="function">
    <text evidence="13">Inactive carboxypeptidase that may play a role in cell wall organization and biogenesis.</text>
</comment>
<evidence type="ECO:0000256" key="8">
    <source>
        <dbReference type="ARBA" id="ARBA00022729"/>
    </source>
</evidence>
<keyword evidence="9" id="KW-0862">Zinc</keyword>
<keyword evidence="6" id="KW-0926">Vacuole</keyword>
<organism evidence="20 21">
    <name type="scientific">Capronia epimyces CBS 606.96</name>
    <dbReference type="NCBI Taxonomy" id="1182542"/>
    <lineage>
        <taxon>Eukaryota</taxon>
        <taxon>Fungi</taxon>
        <taxon>Dikarya</taxon>
        <taxon>Ascomycota</taxon>
        <taxon>Pezizomycotina</taxon>
        <taxon>Eurotiomycetes</taxon>
        <taxon>Chaetothyriomycetidae</taxon>
        <taxon>Chaetothyriales</taxon>
        <taxon>Herpotrichiellaceae</taxon>
        <taxon>Capronia</taxon>
    </lineage>
</organism>
<dbReference type="GeneID" id="19168365"/>
<dbReference type="OrthoDB" id="3626597at2759"/>
<evidence type="ECO:0000256" key="18">
    <source>
        <dbReference type="SAM" id="SignalP"/>
    </source>
</evidence>
<evidence type="ECO:0000256" key="9">
    <source>
        <dbReference type="ARBA" id="ARBA00022833"/>
    </source>
</evidence>
<gene>
    <name evidence="20" type="ORF">A1O3_04245</name>
</gene>
<dbReference type="CDD" id="cd03860">
    <property type="entry name" value="M14_CP_A-B_like"/>
    <property type="match status" value="1"/>
</dbReference>
<dbReference type="GO" id="GO:0006508">
    <property type="term" value="P:proteolysis"/>
    <property type="evidence" value="ECO:0007669"/>
    <property type="project" value="InterPro"/>
</dbReference>
<dbReference type="FunFam" id="3.40.630.10:FF:000060">
    <property type="entry name" value="Putative metallocarboxypeptidase ecm14"/>
    <property type="match status" value="1"/>
</dbReference>
<evidence type="ECO:0000256" key="6">
    <source>
        <dbReference type="ARBA" id="ARBA00022554"/>
    </source>
</evidence>
<feature type="domain" description="Peptidase M14" evidence="19">
    <location>
        <begin position="198"/>
        <end position="521"/>
    </location>
</feature>
<dbReference type="GO" id="GO:0008270">
    <property type="term" value="F:zinc ion binding"/>
    <property type="evidence" value="ECO:0007669"/>
    <property type="project" value="InterPro"/>
</dbReference>
<evidence type="ECO:0000256" key="13">
    <source>
        <dbReference type="ARBA" id="ARBA00025210"/>
    </source>
</evidence>
<evidence type="ECO:0000259" key="19">
    <source>
        <dbReference type="PROSITE" id="PS52035"/>
    </source>
</evidence>
<evidence type="ECO:0000256" key="2">
    <source>
        <dbReference type="ARBA" id="ARBA00004116"/>
    </source>
</evidence>
<evidence type="ECO:0000256" key="17">
    <source>
        <dbReference type="SAM" id="MobiDB-lite"/>
    </source>
</evidence>
<keyword evidence="12" id="KW-0961">Cell wall biogenesis/degradation</keyword>
<evidence type="ECO:0000256" key="7">
    <source>
        <dbReference type="ARBA" id="ARBA00022723"/>
    </source>
</evidence>